<keyword evidence="3" id="KW-1185">Reference proteome</keyword>
<evidence type="ECO:0000313" key="3">
    <source>
        <dbReference type="Proteomes" id="UP000250140"/>
    </source>
</evidence>
<accession>A0A8E2FDW1</accession>
<feature type="transmembrane region" description="Helical" evidence="1">
    <location>
        <begin position="99"/>
        <end position="123"/>
    </location>
</feature>
<name>A0A8E2FDW1_9PEZI</name>
<dbReference type="OrthoDB" id="5341867at2759"/>
<organism evidence="2 3">
    <name type="scientific">Glonium stellatum</name>
    <dbReference type="NCBI Taxonomy" id="574774"/>
    <lineage>
        <taxon>Eukaryota</taxon>
        <taxon>Fungi</taxon>
        <taxon>Dikarya</taxon>
        <taxon>Ascomycota</taxon>
        <taxon>Pezizomycotina</taxon>
        <taxon>Dothideomycetes</taxon>
        <taxon>Pleosporomycetidae</taxon>
        <taxon>Gloniales</taxon>
        <taxon>Gloniaceae</taxon>
        <taxon>Glonium</taxon>
    </lineage>
</organism>
<sequence>MVYGLWGQDVRFQGSVFKNHYELATVIIYCIFFAAIIWAWSQVKKPSLRPGESDIVAKSKGPFNRLRVGVQLLMIWYAFTILNIFLIETRAKVKYGYLLINVWITALKLFADIFLLVVAHRVCTCMMSRYRGKLAAYWLLTGDFLAIVLAATALYYIGSTAATEILFLNEADSSLIQDMHGRELKLQAAFYFVQASLSIFVLVGVILHIMRCAEVFGHPLSSTRHAFKAIVFIFIRNLSELIVNLQYGLFSQNAKSYAVNLRYGLFNHNAKSYVPVAQGIVYGLCSYLFLHYITKAGRPVTLTDLAYEILAEGRHIARSEIVKQIEDDIADGRRPLPMQEVLEEMLVEPYKTLPADREDRMRFWPDDDIRKVVQEHRKFLEGLLEKHGGRGRGN</sequence>
<evidence type="ECO:0000313" key="2">
    <source>
        <dbReference type="EMBL" id="OCL15188.1"/>
    </source>
</evidence>
<feature type="transmembrane region" description="Helical" evidence="1">
    <location>
        <begin position="135"/>
        <end position="157"/>
    </location>
</feature>
<feature type="transmembrane region" description="Helical" evidence="1">
    <location>
        <begin position="20"/>
        <end position="40"/>
    </location>
</feature>
<proteinExistence type="predicted"/>
<gene>
    <name evidence="2" type="ORF">AOQ84DRAFT_435167</name>
</gene>
<dbReference type="AlphaFoldDB" id="A0A8E2FDW1"/>
<feature type="transmembrane region" description="Helical" evidence="1">
    <location>
        <begin position="188"/>
        <end position="209"/>
    </location>
</feature>
<feature type="transmembrane region" description="Helical" evidence="1">
    <location>
        <begin position="270"/>
        <end position="290"/>
    </location>
</feature>
<dbReference type="Proteomes" id="UP000250140">
    <property type="component" value="Unassembled WGS sequence"/>
</dbReference>
<keyword evidence="1" id="KW-0472">Membrane</keyword>
<feature type="transmembrane region" description="Helical" evidence="1">
    <location>
        <begin position="68"/>
        <end position="87"/>
    </location>
</feature>
<evidence type="ECO:0000256" key="1">
    <source>
        <dbReference type="SAM" id="Phobius"/>
    </source>
</evidence>
<reference evidence="2 3" key="1">
    <citation type="journal article" date="2016" name="Nat. Commun.">
        <title>Ectomycorrhizal ecology is imprinted in the genome of the dominant symbiotic fungus Cenococcum geophilum.</title>
        <authorList>
            <consortium name="DOE Joint Genome Institute"/>
            <person name="Peter M."/>
            <person name="Kohler A."/>
            <person name="Ohm R.A."/>
            <person name="Kuo A."/>
            <person name="Krutzmann J."/>
            <person name="Morin E."/>
            <person name="Arend M."/>
            <person name="Barry K.W."/>
            <person name="Binder M."/>
            <person name="Choi C."/>
            <person name="Clum A."/>
            <person name="Copeland A."/>
            <person name="Grisel N."/>
            <person name="Haridas S."/>
            <person name="Kipfer T."/>
            <person name="LaButti K."/>
            <person name="Lindquist E."/>
            <person name="Lipzen A."/>
            <person name="Maire R."/>
            <person name="Meier B."/>
            <person name="Mihaltcheva S."/>
            <person name="Molinier V."/>
            <person name="Murat C."/>
            <person name="Poggeler S."/>
            <person name="Quandt C.A."/>
            <person name="Sperisen C."/>
            <person name="Tritt A."/>
            <person name="Tisserant E."/>
            <person name="Crous P.W."/>
            <person name="Henrissat B."/>
            <person name="Nehls U."/>
            <person name="Egli S."/>
            <person name="Spatafora J.W."/>
            <person name="Grigoriev I.V."/>
            <person name="Martin F.M."/>
        </authorList>
    </citation>
    <scope>NUCLEOTIDE SEQUENCE [LARGE SCALE GENOMIC DNA]</scope>
    <source>
        <strain evidence="2 3">CBS 207.34</strain>
    </source>
</reference>
<protein>
    <submittedName>
        <fullName evidence="2">Uncharacterized protein</fullName>
    </submittedName>
</protein>
<keyword evidence="1" id="KW-1133">Transmembrane helix</keyword>
<keyword evidence="1" id="KW-0812">Transmembrane</keyword>
<dbReference type="EMBL" id="KV748477">
    <property type="protein sequence ID" value="OCL15188.1"/>
    <property type="molecule type" value="Genomic_DNA"/>
</dbReference>